<dbReference type="RefSeq" id="WP_179970231.1">
    <property type="nucleotide sequence ID" value="NZ_AP022577.1"/>
</dbReference>
<evidence type="ECO:0008006" key="4">
    <source>
        <dbReference type="Google" id="ProtNLM"/>
    </source>
</evidence>
<protein>
    <recommendedName>
        <fullName evidence="4">Lipoprotein LppJ</fullName>
    </recommendedName>
</protein>
<dbReference type="Proteomes" id="UP000465609">
    <property type="component" value="Chromosome"/>
</dbReference>
<name>A0ABM7IJQ5_9MYCO</name>
<feature type="compositionally biased region" description="Pro residues" evidence="1">
    <location>
        <begin position="1"/>
        <end position="10"/>
    </location>
</feature>
<feature type="region of interest" description="Disordered" evidence="1">
    <location>
        <begin position="128"/>
        <end position="165"/>
    </location>
</feature>
<keyword evidence="3" id="KW-1185">Reference proteome</keyword>
<evidence type="ECO:0000313" key="2">
    <source>
        <dbReference type="EMBL" id="BBX86949.1"/>
    </source>
</evidence>
<reference evidence="2 3" key="1">
    <citation type="journal article" date="2019" name="Emerg. Microbes Infect.">
        <title>Comprehensive subspecies identification of 175 nontuberculous mycobacteria species based on 7547 genomic profiles.</title>
        <authorList>
            <person name="Matsumoto Y."/>
            <person name="Kinjo T."/>
            <person name="Motooka D."/>
            <person name="Nabeya D."/>
            <person name="Jung N."/>
            <person name="Uechi K."/>
            <person name="Horii T."/>
            <person name="Iida T."/>
            <person name="Fujita J."/>
            <person name="Nakamura S."/>
        </authorList>
    </citation>
    <scope>NUCLEOTIDE SEQUENCE [LARGE SCALE GENOMIC DNA]</scope>
    <source>
        <strain evidence="2 3">JCM 15296</strain>
    </source>
</reference>
<accession>A0ABM7IJQ5</accession>
<feature type="region of interest" description="Disordered" evidence="1">
    <location>
        <begin position="1"/>
        <end position="24"/>
    </location>
</feature>
<proteinExistence type="predicted"/>
<gene>
    <name evidence="2" type="ORF">MAUB_48220</name>
</gene>
<sequence>MTSAPPPPAGWNPHTITPTSQQQAQDTVVGYLKKTLTALPPGTILDATRYGGAGSNAPCQDNPTGPGKPPTEFSTIGDLKLPAGTNPNDAIAQIGDIWKSWGWHVIERDGFQKPNRFGYAPDGYSLQIEAANPPGSPPTVNGTTPCYSGDLQRDDLPVPKILQAQ</sequence>
<evidence type="ECO:0000313" key="3">
    <source>
        <dbReference type="Proteomes" id="UP000465609"/>
    </source>
</evidence>
<evidence type="ECO:0000256" key="1">
    <source>
        <dbReference type="SAM" id="MobiDB-lite"/>
    </source>
</evidence>
<feature type="region of interest" description="Disordered" evidence="1">
    <location>
        <begin position="54"/>
        <end position="74"/>
    </location>
</feature>
<dbReference type="EMBL" id="AP022577">
    <property type="protein sequence ID" value="BBX86949.1"/>
    <property type="molecule type" value="Genomic_DNA"/>
</dbReference>
<organism evidence="2 3">
    <name type="scientific">Mycolicibacterium aubagnense</name>
    <dbReference type="NCBI Taxonomy" id="319707"/>
    <lineage>
        <taxon>Bacteria</taxon>
        <taxon>Bacillati</taxon>
        <taxon>Actinomycetota</taxon>
        <taxon>Actinomycetes</taxon>
        <taxon>Mycobacteriales</taxon>
        <taxon>Mycobacteriaceae</taxon>
        <taxon>Mycolicibacterium</taxon>
    </lineage>
</organism>
<feature type="compositionally biased region" description="Polar residues" evidence="1">
    <location>
        <begin position="14"/>
        <end position="24"/>
    </location>
</feature>